<evidence type="ECO:0000256" key="3">
    <source>
        <dbReference type="ARBA" id="ARBA00012618"/>
    </source>
</evidence>
<evidence type="ECO:0000256" key="6">
    <source>
        <dbReference type="SAM" id="MobiDB-lite"/>
    </source>
</evidence>
<evidence type="ECO:0000256" key="2">
    <source>
        <dbReference type="ARBA" id="ARBA00008676"/>
    </source>
</evidence>
<comment type="catalytic activity">
    <reaction evidence="5">
        <text>(6R)-5,10-methylene-5,6,7,8-tetrahydrofolate + 3-methyl-2-oxobutanoate + H2O = 2-dehydropantoate + (6S)-5,6,7,8-tetrahydrofolate</text>
        <dbReference type="Rhea" id="RHEA:11824"/>
        <dbReference type="ChEBI" id="CHEBI:11561"/>
        <dbReference type="ChEBI" id="CHEBI:11851"/>
        <dbReference type="ChEBI" id="CHEBI:15377"/>
        <dbReference type="ChEBI" id="CHEBI:15636"/>
        <dbReference type="ChEBI" id="CHEBI:57453"/>
        <dbReference type="EC" id="2.1.2.11"/>
    </reaction>
</comment>
<dbReference type="InterPro" id="IPR040442">
    <property type="entry name" value="Pyrv_kinase-like_dom_sf"/>
</dbReference>
<dbReference type="InterPro" id="IPR003700">
    <property type="entry name" value="Pantoate_hydroxy_MeTrfase"/>
</dbReference>
<dbReference type="Proteomes" id="UP000654075">
    <property type="component" value="Unassembled WGS sequence"/>
</dbReference>
<reference evidence="7" key="1">
    <citation type="submission" date="2021-02" db="EMBL/GenBank/DDBJ databases">
        <authorList>
            <person name="Dougan E. K."/>
            <person name="Rhodes N."/>
            <person name="Thang M."/>
            <person name="Chan C."/>
        </authorList>
    </citation>
    <scope>NUCLEOTIDE SEQUENCE</scope>
</reference>
<feature type="region of interest" description="Disordered" evidence="6">
    <location>
        <begin position="223"/>
        <end position="242"/>
    </location>
</feature>
<dbReference type="Gene3D" id="3.20.20.60">
    <property type="entry name" value="Phosphoenolpyruvate-binding domains"/>
    <property type="match status" value="1"/>
</dbReference>
<evidence type="ECO:0000256" key="1">
    <source>
        <dbReference type="ARBA" id="ARBA00005033"/>
    </source>
</evidence>
<dbReference type="GO" id="GO:0015940">
    <property type="term" value="P:pantothenate biosynthetic process"/>
    <property type="evidence" value="ECO:0007669"/>
    <property type="project" value="UniProtKB-UniPathway"/>
</dbReference>
<accession>A0A813EQE1</accession>
<evidence type="ECO:0000313" key="8">
    <source>
        <dbReference type="Proteomes" id="UP000654075"/>
    </source>
</evidence>
<dbReference type="UniPathway" id="UPA00028">
    <property type="reaction ID" value="UER00003"/>
</dbReference>
<dbReference type="OrthoDB" id="425211at2759"/>
<dbReference type="GO" id="GO:0003864">
    <property type="term" value="F:3-methyl-2-oxobutanoate hydroxymethyltransferase activity"/>
    <property type="evidence" value="ECO:0007669"/>
    <property type="project" value="UniProtKB-EC"/>
</dbReference>
<dbReference type="AlphaFoldDB" id="A0A813EQE1"/>
<evidence type="ECO:0000256" key="4">
    <source>
        <dbReference type="ARBA" id="ARBA00022679"/>
    </source>
</evidence>
<comment type="pathway">
    <text evidence="1">Cofactor biosynthesis; (R)-pantothenate biosynthesis; (R)-pantoate from 3-methyl-2-oxobutanoate: step 1/2.</text>
</comment>
<dbReference type="Pfam" id="PF02548">
    <property type="entry name" value="Pantoate_transf"/>
    <property type="match status" value="1"/>
</dbReference>
<protein>
    <recommendedName>
        <fullName evidence="3">3-methyl-2-oxobutanoate hydroxymethyltransferase</fullName>
        <ecNumber evidence="3">2.1.2.11</ecNumber>
    </recommendedName>
</protein>
<evidence type="ECO:0000313" key="7">
    <source>
        <dbReference type="EMBL" id="CAE8600680.1"/>
    </source>
</evidence>
<sequence>ARPGASVASPKPVVVGDMPFGSYLLLPDALRNAAAFRLAGAEMVKMEGGRHLAPFIEALTRAGIAVMGHIGLEPQKALLQGGLRLQGTTARSAAEIICDAEELVKAGAVAIVIECVPVEVASAVQAAIPGVPVIGIGAGGEVAGQVLVCDDLLGVHGRPPSFVKMFADVGRVSANAYARYVAEVRTGEFPGEAHGRPMKPEELEKLKELLPLVVKSRASQVAKAKPDAAASPQGPQASSSLAHRQQGFVTNPIVGLGSTGGLGSLEVLPGGRFQALNFLGPRASPTFAAARHISQAASPGSPRLAVLPTRADLSAWASDILHHQDASILALLMPHALFAHMLEAIRHSMTPHSQSCVFDASG</sequence>
<organism evidence="7 8">
    <name type="scientific">Polarella glacialis</name>
    <name type="common">Dinoflagellate</name>
    <dbReference type="NCBI Taxonomy" id="89957"/>
    <lineage>
        <taxon>Eukaryota</taxon>
        <taxon>Sar</taxon>
        <taxon>Alveolata</taxon>
        <taxon>Dinophyceae</taxon>
        <taxon>Suessiales</taxon>
        <taxon>Suessiaceae</taxon>
        <taxon>Polarella</taxon>
    </lineage>
</organism>
<dbReference type="InterPro" id="IPR015813">
    <property type="entry name" value="Pyrv/PenolPyrv_kinase-like_dom"/>
</dbReference>
<dbReference type="EMBL" id="CAJNNV010012356">
    <property type="protein sequence ID" value="CAE8600680.1"/>
    <property type="molecule type" value="Genomic_DNA"/>
</dbReference>
<name>A0A813EQE1_POLGL</name>
<keyword evidence="4" id="KW-0808">Transferase</keyword>
<dbReference type="GO" id="GO:0000287">
    <property type="term" value="F:magnesium ion binding"/>
    <property type="evidence" value="ECO:0007669"/>
    <property type="project" value="TreeGrafter"/>
</dbReference>
<feature type="non-terminal residue" evidence="7">
    <location>
        <position position="362"/>
    </location>
</feature>
<comment type="caution">
    <text evidence="7">The sequence shown here is derived from an EMBL/GenBank/DDBJ whole genome shotgun (WGS) entry which is preliminary data.</text>
</comment>
<dbReference type="SUPFAM" id="SSF51621">
    <property type="entry name" value="Phosphoenolpyruvate/pyruvate domain"/>
    <property type="match status" value="1"/>
</dbReference>
<dbReference type="PANTHER" id="PTHR20881">
    <property type="entry name" value="3-METHYL-2-OXOBUTANOATE HYDROXYMETHYLTRANSFERASE"/>
    <property type="match status" value="1"/>
</dbReference>
<comment type="similarity">
    <text evidence="2">Belongs to the PanB family.</text>
</comment>
<gene>
    <name evidence="7" type="ORF">PGLA1383_LOCUS18991</name>
</gene>
<keyword evidence="8" id="KW-1185">Reference proteome</keyword>
<dbReference type="EC" id="2.1.2.11" evidence="3"/>
<evidence type="ECO:0000256" key="5">
    <source>
        <dbReference type="ARBA" id="ARBA00049172"/>
    </source>
</evidence>
<feature type="compositionally biased region" description="Low complexity" evidence="6">
    <location>
        <begin position="228"/>
        <end position="240"/>
    </location>
</feature>
<dbReference type="PANTHER" id="PTHR20881:SF0">
    <property type="entry name" value="3-METHYL-2-OXOBUTANOATE HYDROXYMETHYLTRANSFERASE"/>
    <property type="match status" value="1"/>
</dbReference>
<proteinExistence type="inferred from homology"/>